<evidence type="ECO:0000259" key="16">
    <source>
        <dbReference type="PROSITE" id="PS50885"/>
    </source>
</evidence>
<protein>
    <recommendedName>
        <fullName evidence="3">histidine kinase</fullName>
        <ecNumber evidence="3">2.7.13.3</ecNumber>
    </recommendedName>
</protein>
<evidence type="ECO:0000256" key="2">
    <source>
        <dbReference type="ARBA" id="ARBA00004651"/>
    </source>
</evidence>
<dbReference type="Pfam" id="PF00512">
    <property type="entry name" value="HisKA"/>
    <property type="match status" value="1"/>
</dbReference>
<evidence type="ECO:0000259" key="15">
    <source>
        <dbReference type="PROSITE" id="PS50109"/>
    </source>
</evidence>
<dbReference type="InterPro" id="IPR050428">
    <property type="entry name" value="TCS_sensor_his_kinase"/>
</dbReference>
<keyword evidence="13 14" id="KW-0472">Membrane</keyword>
<evidence type="ECO:0000256" key="10">
    <source>
        <dbReference type="ARBA" id="ARBA00022840"/>
    </source>
</evidence>
<dbReference type="InterPro" id="IPR003660">
    <property type="entry name" value="HAMP_dom"/>
</dbReference>
<evidence type="ECO:0000256" key="11">
    <source>
        <dbReference type="ARBA" id="ARBA00022989"/>
    </source>
</evidence>
<dbReference type="Gene3D" id="6.10.340.10">
    <property type="match status" value="1"/>
</dbReference>
<feature type="transmembrane region" description="Helical" evidence="14">
    <location>
        <begin position="172"/>
        <end position="190"/>
    </location>
</feature>
<dbReference type="EMBL" id="JBHSEP010000003">
    <property type="protein sequence ID" value="MFC4597778.1"/>
    <property type="molecule type" value="Genomic_DNA"/>
</dbReference>
<dbReference type="Pfam" id="PF02518">
    <property type="entry name" value="HATPase_c"/>
    <property type="match status" value="1"/>
</dbReference>
<dbReference type="SMART" id="SM00304">
    <property type="entry name" value="HAMP"/>
    <property type="match status" value="1"/>
</dbReference>
<dbReference type="InterPro" id="IPR036097">
    <property type="entry name" value="HisK_dim/P_sf"/>
</dbReference>
<dbReference type="CDD" id="cd06225">
    <property type="entry name" value="HAMP"/>
    <property type="match status" value="1"/>
</dbReference>
<keyword evidence="6" id="KW-0808">Transferase</keyword>
<evidence type="ECO:0000256" key="3">
    <source>
        <dbReference type="ARBA" id="ARBA00012438"/>
    </source>
</evidence>
<evidence type="ECO:0000256" key="9">
    <source>
        <dbReference type="ARBA" id="ARBA00022777"/>
    </source>
</evidence>
<keyword evidence="4" id="KW-1003">Cell membrane</keyword>
<keyword evidence="12" id="KW-0902">Two-component regulatory system</keyword>
<dbReference type="EC" id="2.7.13.3" evidence="3"/>
<evidence type="ECO:0000256" key="13">
    <source>
        <dbReference type="ARBA" id="ARBA00023136"/>
    </source>
</evidence>
<keyword evidence="11 14" id="KW-1133">Transmembrane helix</keyword>
<dbReference type="PANTHER" id="PTHR45436">
    <property type="entry name" value="SENSOR HISTIDINE KINASE YKOH"/>
    <property type="match status" value="1"/>
</dbReference>
<keyword evidence="18" id="KW-1185">Reference proteome</keyword>
<evidence type="ECO:0000256" key="1">
    <source>
        <dbReference type="ARBA" id="ARBA00000085"/>
    </source>
</evidence>
<keyword evidence="9" id="KW-0418">Kinase</keyword>
<dbReference type="CDD" id="cd00082">
    <property type="entry name" value="HisKA"/>
    <property type="match status" value="1"/>
</dbReference>
<dbReference type="Proteomes" id="UP001596028">
    <property type="component" value="Unassembled WGS sequence"/>
</dbReference>
<name>A0ABV9F986_9BACL</name>
<comment type="caution">
    <text evidence="17">The sequence shown here is derived from an EMBL/GenBank/DDBJ whole genome shotgun (WGS) entry which is preliminary data.</text>
</comment>
<evidence type="ECO:0000313" key="17">
    <source>
        <dbReference type="EMBL" id="MFC4597778.1"/>
    </source>
</evidence>
<feature type="transmembrane region" description="Helical" evidence="14">
    <location>
        <begin position="9"/>
        <end position="28"/>
    </location>
</feature>
<reference evidence="18" key="1">
    <citation type="journal article" date="2019" name="Int. J. Syst. Evol. Microbiol.">
        <title>The Global Catalogue of Microorganisms (GCM) 10K type strain sequencing project: providing services to taxonomists for standard genome sequencing and annotation.</title>
        <authorList>
            <consortium name="The Broad Institute Genomics Platform"/>
            <consortium name="The Broad Institute Genome Sequencing Center for Infectious Disease"/>
            <person name="Wu L."/>
            <person name="Ma J."/>
        </authorList>
    </citation>
    <scope>NUCLEOTIDE SEQUENCE [LARGE SCALE GENOMIC DNA]</scope>
    <source>
        <strain evidence="18">CCUG 49571</strain>
    </source>
</reference>
<proteinExistence type="predicted"/>
<evidence type="ECO:0000256" key="6">
    <source>
        <dbReference type="ARBA" id="ARBA00022679"/>
    </source>
</evidence>
<feature type="domain" description="HAMP" evidence="16">
    <location>
        <begin position="192"/>
        <end position="244"/>
    </location>
</feature>
<dbReference type="PROSITE" id="PS50109">
    <property type="entry name" value="HIS_KIN"/>
    <property type="match status" value="1"/>
</dbReference>
<evidence type="ECO:0000256" key="8">
    <source>
        <dbReference type="ARBA" id="ARBA00022741"/>
    </source>
</evidence>
<dbReference type="PROSITE" id="PS50885">
    <property type="entry name" value="HAMP"/>
    <property type="match status" value="1"/>
</dbReference>
<evidence type="ECO:0000313" key="18">
    <source>
        <dbReference type="Proteomes" id="UP001596028"/>
    </source>
</evidence>
<keyword evidence="5" id="KW-0597">Phosphoprotein</keyword>
<dbReference type="PRINTS" id="PR00344">
    <property type="entry name" value="BCTRLSENSOR"/>
</dbReference>
<dbReference type="SMART" id="SM00388">
    <property type="entry name" value="HisKA"/>
    <property type="match status" value="1"/>
</dbReference>
<dbReference type="InterPro" id="IPR003661">
    <property type="entry name" value="HisK_dim/P_dom"/>
</dbReference>
<accession>A0ABV9F986</accession>
<dbReference type="RefSeq" id="WP_378093339.1">
    <property type="nucleotide sequence ID" value="NZ_JBHSEP010000003.1"/>
</dbReference>
<dbReference type="PANTHER" id="PTHR45436:SF5">
    <property type="entry name" value="SENSOR HISTIDINE KINASE TRCS"/>
    <property type="match status" value="1"/>
</dbReference>
<dbReference type="Gene3D" id="1.10.287.130">
    <property type="match status" value="1"/>
</dbReference>
<feature type="domain" description="Histidine kinase" evidence="15">
    <location>
        <begin position="266"/>
        <end position="479"/>
    </location>
</feature>
<keyword evidence="10 17" id="KW-0067">ATP-binding</keyword>
<evidence type="ECO:0000256" key="5">
    <source>
        <dbReference type="ARBA" id="ARBA00022553"/>
    </source>
</evidence>
<keyword evidence="8" id="KW-0547">Nucleotide-binding</keyword>
<comment type="catalytic activity">
    <reaction evidence="1">
        <text>ATP + protein L-histidine = ADP + protein N-phospho-L-histidine.</text>
        <dbReference type="EC" id="2.7.13.3"/>
    </reaction>
</comment>
<evidence type="ECO:0000256" key="7">
    <source>
        <dbReference type="ARBA" id="ARBA00022692"/>
    </source>
</evidence>
<gene>
    <name evidence="17" type="ORF">ACFO3S_05960</name>
</gene>
<dbReference type="Pfam" id="PF00672">
    <property type="entry name" value="HAMP"/>
    <property type="match status" value="1"/>
</dbReference>
<keyword evidence="7 14" id="KW-0812">Transmembrane</keyword>
<evidence type="ECO:0000256" key="12">
    <source>
        <dbReference type="ARBA" id="ARBA00023012"/>
    </source>
</evidence>
<dbReference type="InterPro" id="IPR003594">
    <property type="entry name" value="HATPase_dom"/>
</dbReference>
<evidence type="ECO:0000256" key="4">
    <source>
        <dbReference type="ARBA" id="ARBA00022475"/>
    </source>
</evidence>
<dbReference type="InterPro" id="IPR036890">
    <property type="entry name" value="HATPase_C_sf"/>
</dbReference>
<dbReference type="GO" id="GO:0005524">
    <property type="term" value="F:ATP binding"/>
    <property type="evidence" value="ECO:0007669"/>
    <property type="project" value="UniProtKB-KW"/>
</dbReference>
<dbReference type="SUPFAM" id="SSF55874">
    <property type="entry name" value="ATPase domain of HSP90 chaperone/DNA topoisomerase II/histidine kinase"/>
    <property type="match status" value="1"/>
</dbReference>
<dbReference type="SMART" id="SM00387">
    <property type="entry name" value="HATPase_c"/>
    <property type="match status" value="1"/>
</dbReference>
<evidence type="ECO:0000256" key="14">
    <source>
        <dbReference type="SAM" id="Phobius"/>
    </source>
</evidence>
<dbReference type="SUPFAM" id="SSF158472">
    <property type="entry name" value="HAMP domain-like"/>
    <property type="match status" value="1"/>
</dbReference>
<dbReference type="InterPro" id="IPR005467">
    <property type="entry name" value="His_kinase_dom"/>
</dbReference>
<organism evidence="17 18">
    <name type="scientific">Cohnella hongkongensis</name>
    <dbReference type="NCBI Taxonomy" id="178337"/>
    <lineage>
        <taxon>Bacteria</taxon>
        <taxon>Bacillati</taxon>
        <taxon>Bacillota</taxon>
        <taxon>Bacilli</taxon>
        <taxon>Bacillales</taxon>
        <taxon>Paenibacillaceae</taxon>
        <taxon>Cohnella</taxon>
    </lineage>
</organism>
<dbReference type="Gene3D" id="3.30.565.10">
    <property type="entry name" value="Histidine kinase-like ATPase, C-terminal domain"/>
    <property type="match status" value="1"/>
</dbReference>
<dbReference type="InterPro" id="IPR004358">
    <property type="entry name" value="Sig_transdc_His_kin-like_C"/>
</dbReference>
<comment type="subcellular location">
    <subcellularLocation>
        <location evidence="2">Cell membrane</location>
        <topology evidence="2">Multi-pass membrane protein</topology>
    </subcellularLocation>
</comment>
<sequence length="483" mass="53910">MIRSIQSKFLIGFFVIFGVFFLVLFQWMTAHIESGNRSTVKSQLQDLKNNSNSYIQQSFLTHHFTSDDIYFGQIAEELGTELRHAASGEVALYSLAGKLIYASDPEAFSASSEDLELARQDRTAFTLTRADGKSAVLFSYPVTVNGDKVGIVRFAKDFTPLYSQSSQMQRTIASIALAVFAAAFLFSILLSRHITVPLSKLTKATTEVTNGNLRVRIAVKQRDEVGQLAANFGSMLEKLQEQFAIIEQDRDRLEALNQHRKRFFDQVTHELKTPLTTIMGYADMIRKNGTKDAALFHKGMDHILNESKRLHAMVLELLEKSGAAETYDADAVVDAAQIVQEVSEAMAMRAQRYKKTIRCDTQQGTLVHGKPDRLRQLVINLLDNAIKYSHAHTDILAAASLDGDRVRLLVSNRGETIGEDHLDHIFEPYYRAGQDETESASVGLGLSICKAIVDEHQGRIRISSNDGRTEVEMDFPLAKAQKG</sequence>
<dbReference type="SUPFAM" id="SSF47384">
    <property type="entry name" value="Homodimeric domain of signal transducing histidine kinase"/>
    <property type="match status" value="1"/>
</dbReference>